<dbReference type="InterPro" id="IPR013785">
    <property type="entry name" value="Aldolase_TIM"/>
</dbReference>
<dbReference type="SUPFAM" id="SSF102114">
    <property type="entry name" value="Radical SAM enzymes"/>
    <property type="match status" value="1"/>
</dbReference>
<dbReference type="Pfam" id="PF04459">
    <property type="entry name" value="DUF512"/>
    <property type="match status" value="1"/>
</dbReference>
<dbReference type="Gene3D" id="3.20.20.70">
    <property type="entry name" value="Aldolase class I"/>
    <property type="match status" value="1"/>
</dbReference>
<dbReference type="Pfam" id="PF17820">
    <property type="entry name" value="PDZ_6"/>
    <property type="match status" value="1"/>
</dbReference>
<dbReference type="KEGG" id="fcz:IMF26_01965"/>
<reference evidence="2" key="2">
    <citation type="journal article" date="2023" name="Biology">
        <title>Prokaryotic Life Associated with Coal-Fire Gas Vents Revealed by Metagenomics.</title>
        <authorList>
            <person name="Kadnikov V.V."/>
            <person name="Mardanov A.V."/>
            <person name="Beletsky A.V."/>
            <person name="Karnachuk O.V."/>
            <person name="Ravin N.V."/>
        </authorList>
    </citation>
    <scope>NUCLEOTIDE SEQUENCE</scope>
    <source>
        <strain evidence="2">Bu02</strain>
    </source>
</reference>
<accession>A0AAT9LCQ3</accession>
<dbReference type="AlphaFoldDB" id="A0AAT9LCQ3"/>
<dbReference type="InterPro" id="IPR045375">
    <property type="entry name" value="Put_radical_SAM-like_N"/>
</dbReference>
<feature type="domain" description="PDZ" evidence="1">
    <location>
        <begin position="1"/>
        <end position="60"/>
    </location>
</feature>
<protein>
    <submittedName>
        <fullName evidence="2">DUF512 domain-containing protein</fullName>
    </submittedName>
</protein>
<evidence type="ECO:0000313" key="2">
    <source>
        <dbReference type="EMBL" id="QUL98866.1"/>
    </source>
</evidence>
<organism evidence="2">
    <name type="scientific">Candidatus Fermentithermobacillus carboniphilus</name>
    <dbReference type="NCBI Taxonomy" id="3085328"/>
    <lineage>
        <taxon>Bacteria</taxon>
        <taxon>Bacillati</taxon>
        <taxon>Bacillota</taxon>
        <taxon>Candidatus Fermentithermobacillia</taxon>
        <taxon>Candidatus Fermentithermobacillales</taxon>
        <taxon>Candidatus Fermentithermobacillaceae</taxon>
        <taxon>Candidatus Fermentithermobacillus</taxon>
    </lineage>
</organism>
<dbReference type="InterPro" id="IPR001478">
    <property type="entry name" value="PDZ"/>
</dbReference>
<evidence type="ECO:0000259" key="1">
    <source>
        <dbReference type="PROSITE" id="PS50106"/>
    </source>
</evidence>
<name>A0AAT9LCQ3_9FIRM</name>
<dbReference type="InterPro" id="IPR058240">
    <property type="entry name" value="rSAM_sf"/>
</dbReference>
<sequence length="449" mass="49750">MGRNRGGLVAAVRPGSLGEYLEIGPGDRIIAVNGRMLRDELDFRFYAAEESIVLDLEKKDGRKERYEIDKDPDDLLGISFQSPIFDRIMTCRNRCIFCFISQLPKGLRRSLYLRDDDYRLSFLFGNFISLTNLSEKDWERLREQRLSPLRVSVHSTDPDIRARLMGNPRASSVLHDLERLSDIGIRVHVQIVLLRGVNDGKRLAATLESLDSLGDAVVSVGVVPAVYTRYRRSLPSEPADAAWARETLDIIECYSSGAAKKRGTNWVYAADEFYVLADRPIPPISRYDDLPQYENGIGIISDFRTQLEAILAKFPASLAFPADNVPGKDLTGKVLAITGTMAYPEVLSAVKTLGLENVVSVLEVPNIFFGDTVTSAGLLTGQDILWAVLRFSRKGGRWRSVLVPSVAVTDGKFLDGMTVKGLSESLGIPVHVVEPTPESLIDGVFDKEG</sequence>
<dbReference type="Pfam" id="PF19238">
    <property type="entry name" value="Radical_SAM_2"/>
    <property type="match status" value="1"/>
</dbReference>
<dbReference type="InterPro" id="IPR041489">
    <property type="entry name" value="PDZ_6"/>
</dbReference>
<dbReference type="SUPFAM" id="SSF50156">
    <property type="entry name" value="PDZ domain-like"/>
    <property type="match status" value="1"/>
</dbReference>
<dbReference type="InterPro" id="IPR007549">
    <property type="entry name" value="DUF512"/>
</dbReference>
<dbReference type="InterPro" id="IPR036034">
    <property type="entry name" value="PDZ_sf"/>
</dbReference>
<dbReference type="PROSITE" id="PS50106">
    <property type="entry name" value="PDZ"/>
    <property type="match status" value="1"/>
</dbReference>
<reference evidence="2" key="1">
    <citation type="submission" date="2020-10" db="EMBL/GenBank/DDBJ databases">
        <authorList>
            <person name="Kadnikov V."/>
            <person name="Beletsky A.V."/>
            <person name="Mardanov A.V."/>
            <person name="Karnachuk O.V."/>
            <person name="Ravin N.V."/>
        </authorList>
    </citation>
    <scope>NUCLEOTIDE SEQUENCE</scope>
    <source>
        <strain evidence="2">Bu02</strain>
    </source>
</reference>
<dbReference type="EMBL" id="CP062796">
    <property type="protein sequence ID" value="QUL98866.1"/>
    <property type="molecule type" value="Genomic_DNA"/>
</dbReference>
<proteinExistence type="predicted"/>
<gene>
    <name evidence="2" type="ORF">IMF26_01965</name>
</gene>